<evidence type="ECO:0000313" key="8">
    <source>
        <dbReference type="Proteomes" id="UP000887566"/>
    </source>
</evidence>
<feature type="compositionally biased region" description="Basic and acidic residues" evidence="7">
    <location>
        <begin position="34"/>
        <end position="43"/>
    </location>
</feature>
<dbReference type="CDD" id="cd14820">
    <property type="entry name" value="TRAX"/>
    <property type="match status" value="1"/>
</dbReference>
<feature type="compositionally biased region" description="Basic and acidic residues" evidence="7">
    <location>
        <begin position="18"/>
        <end position="27"/>
    </location>
</feature>
<evidence type="ECO:0000256" key="4">
    <source>
        <dbReference type="ARBA" id="ARBA00022490"/>
    </source>
</evidence>
<feature type="binding site" evidence="6">
    <location>
        <position position="268"/>
    </location>
    <ligand>
        <name>Mg(2+)</name>
        <dbReference type="ChEBI" id="CHEBI:18420"/>
    </ligand>
</feature>
<dbReference type="WBParaSite" id="PSAMB.scaffold529size47957.g6661.t1">
    <property type="protein sequence ID" value="PSAMB.scaffold529size47957.g6661.t1"/>
    <property type="gene ID" value="PSAMB.scaffold529size47957.g6661"/>
</dbReference>
<dbReference type="GO" id="GO:0043565">
    <property type="term" value="F:sequence-specific DNA binding"/>
    <property type="evidence" value="ECO:0007669"/>
    <property type="project" value="InterPro"/>
</dbReference>
<feature type="compositionally biased region" description="Basic and acidic residues" evidence="7">
    <location>
        <begin position="76"/>
        <end position="106"/>
    </location>
</feature>
<keyword evidence="6" id="KW-0460">Magnesium</keyword>
<evidence type="ECO:0000256" key="2">
    <source>
        <dbReference type="ARBA" id="ARBA00004496"/>
    </source>
</evidence>
<feature type="compositionally biased region" description="Polar residues" evidence="7">
    <location>
        <begin position="137"/>
        <end position="149"/>
    </location>
</feature>
<dbReference type="GO" id="GO:0005634">
    <property type="term" value="C:nucleus"/>
    <property type="evidence" value="ECO:0007669"/>
    <property type="project" value="UniProtKB-SubCell"/>
</dbReference>
<organism evidence="8 9">
    <name type="scientific">Plectus sambesii</name>
    <dbReference type="NCBI Taxonomy" id="2011161"/>
    <lineage>
        <taxon>Eukaryota</taxon>
        <taxon>Metazoa</taxon>
        <taxon>Ecdysozoa</taxon>
        <taxon>Nematoda</taxon>
        <taxon>Chromadorea</taxon>
        <taxon>Plectida</taxon>
        <taxon>Plectina</taxon>
        <taxon>Plectoidea</taxon>
        <taxon>Plectidae</taxon>
        <taxon>Plectus</taxon>
    </lineage>
</organism>
<dbReference type="InterPro" id="IPR002848">
    <property type="entry name" value="Translin_fam"/>
</dbReference>
<sequence>MTSRSKKNEDGDNSEEVETLKSEEVRGLPKSGRWWKDPKKERHSAIIKVKPLKSTWKKKMQQKAVMKATMDLQTEIREKRKAEKEAKKEARLEQEKRREENIKKAEIVQFMMSDHPRRGGGGGGRGRGGGARHNNRDSSSLAYGNQSLNPADERQLKEAAERMAAIPDTDRNLFLDYQAELDDKHDRYERIVKVSRDITISSKRIIFLLHRITTAKTDAEKVAILAEASERLIAVRENLFFVVAKELEDLDQNQYNRAITAGIQEYIEVCSFEMFLRCRKLINRDEIQADLVFILPEDHPENPGKRVSVQVSVADYLCGIGDLGGELMRFAINSISAGDFSAPIDVADFLRGMYRGCLFIGNSWGSKEFGQKTRVLKQSTMKVEAALYELNVRRSEVPEHMKHMLADFIASRAHSYAAGQPDEDPDIGAGHF</sequence>
<dbReference type="InterPro" id="IPR036081">
    <property type="entry name" value="Translin_sf"/>
</dbReference>
<evidence type="ECO:0000256" key="7">
    <source>
        <dbReference type="SAM" id="MobiDB-lite"/>
    </source>
</evidence>
<evidence type="ECO:0000256" key="5">
    <source>
        <dbReference type="ARBA" id="ARBA00023242"/>
    </source>
</evidence>
<feature type="binding site" evidence="6">
    <location>
        <position position="326"/>
    </location>
    <ligand>
        <name>Mg(2+)</name>
        <dbReference type="ChEBI" id="CHEBI:18420"/>
    </ligand>
</feature>
<feature type="region of interest" description="Disordered" evidence="7">
    <location>
        <begin position="1"/>
        <end position="43"/>
    </location>
</feature>
<evidence type="ECO:0000256" key="1">
    <source>
        <dbReference type="ARBA" id="ARBA00004123"/>
    </source>
</evidence>
<accession>A0A914WT32</accession>
<keyword evidence="4" id="KW-0963">Cytoplasm</keyword>
<keyword evidence="8" id="KW-1185">Reference proteome</keyword>
<evidence type="ECO:0000256" key="6">
    <source>
        <dbReference type="PIRSR" id="PIRSR602848-1"/>
    </source>
</evidence>
<proteinExistence type="inferred from homology"/>
<dbReference type="GO" id="GO:0046872">
    <property type="term" value="F:metal ion binding"/>
    <property type="evidence" value="ECO:0007669"/>
    <property type="project" value="UniProtKB-KW"/>
</dbReference>
<feature type="compositionally biased region" description="Basic and acidic residues" evidence="7">
    <location>
        <begin position="1"/>
        <end position="10"/>
    </location>
</feature>
<dbReference type="Proteomes" id="UP000887566">
    <property type="component" value="Unplaced"/>
</dbReference>
<comment type="similarity">
    <text evidence="3">Belongs to the translin family.</text>
</comment>
<dbReference type="InterPro" id="IPR016069">
    <property type="entry name" value="Translin_C"/>
</dbReference>
<dbReference type="InterPro" id="IPR016068">
    <property type="entry name" value="Translin_N"/>
</dbReference>
<dbReference type="Pfam" id="PF01997">
    <property type="entry name" value="Translin"/>
    <property type="match status" value="1"/>
</dbReference>
<dbReference type="Gene3D" id="1.20.58.200">
    <property type="entry name" value="Translin, domain 2"/>
    <property type="match status" value="1"/>
</dbReference>
<evidence type="ECO:0000313" key="9">
    <source>
        <dbReference type="WBParaSite" id="PSAMB.scaffold529size47957.g6661.t1"/>
    </source>
</evidence>
<evidence type="ECO:0000256" key="3">
    <source>
        <dbReference type="ARBA" id="ARBA00005902"/>
    </source>
</evidence>
<keyword evidence="5" id="KW-0539">Nucleus</keyword>
<reference evidence="9" key="1">
    <citation type="submission" date="2022-11" db="UniProtKB">
        <authorList>
            <consortium name="WormBaseParasite"/>
        </authorList>
    </citation>
    <scope>IDENTIFICATION</scope>
</reference>
<feature type="region of interest" description="Disordered" evidence="7">
    <location>
        <begin position="76"/>
        <end position="150"/>
    </location>
</feature>
<keyword evidence="6" id="KW-0479">Metal-binding</keyword>
<dbReference type="Gene3D" id="1.20.58.190">
    <property type="entry name" value="Translin, domain 1"/>
    <property type="match status" value="1"/>
</dbReference>
<comment type="subcellular location">
    <subcellularLocation>
        <location evidence="2">Cytoplasm</location>
    </subcellularLocation>
    <subcellularLocation>
        <location evidence="1">Nucleus</location>
    </subcellularLocation>
</comment>
<dbReference type="AlphaFoldDB" id="A0A914WT32"/>
<dbReference type="GO" id="GO:0005737">
    <property type="term" value="C:cytoplasm"/>
    <property type="evidence" value="ECO:0007669"/>
    <property type="project" value="UniProtKB-SubCell"/>
</dbReference>
<dbReference type="PANTHER" id="PTHR10741">
    <property type="entry name" value="TRANSLIN AND TRANSLIN ASSOCIATED PROTEIN X"/>
    <property type="match status" value="1"/>
</dbReference>
<feature type="compositionally biased region" description="Gly residues" evidence="7">
    <location>
        <begin position="119"/>
        <end position="131"/>
    </location>
</feature>
<name>A0A914WT32_9BILA</name>
<dbReference type="SUPFAM" id="SSF74784">
    <property type="entry name" value="Translin"/>
    <property type="match status" value="1"/>
</dbReference>
<protein>
    <submittedName>
        <fullName evidence="9">Translin-associated protein X</fullName>
    </submittedName>
</protein>